<dbReference type="AlphaFoldDB" id="A0A0A9WZE0"/>
<feature type="signal peptide" evidence="2">
    <location>
        <begin position="1"/>
        <end position="20"/>
    </location>
</feature>
<reference evidence="4" key="3">
    <citation type="journal article" date="2016" name="Gigascience">
        <title>De novo construction of an expanded transcriptome assembly for the western tarnished plant bug, Lygus hesperus.</title>
        <authorList>
            <person name="Tassone E.E."/>
            <person name="Geib S.M."/>
            <person name="Hall B."/>
            <person name="Fabrick J.A."/>
            <person name="Brent C.S."/>
            <person name="Hull J.J."/>
        </authorList>
    </citation>
    <scope>NUCLEOTIDE SEQUENCE</scope>
</reference>
<evidence type="ECO:0000313" key="4">
    <source>
        <dbReference type="EMBL" id="JAQ16299.1"/>
    </source>
</evidence>
<name>A0A0A9WZE0_LYGHE</name>
<dbReference type="EMBL" id="GBHO01031706">
    <property type="protein sequence ID" value="JAG11898.1"/>
    <property type="molecule type" value="Transcribed_RNA"/>
</dbReference>
<sequence length="152" mass="16111">MVVLGRVAAIVLCIAQLDTAATLQSNTVMDAHTNPVAGSTSLYDTDALLRCITSQPYAVLTSPDGGGTDDASTKSIVTQPQPPQVSKCTTSHAALYESMYQSLQGVGKSAEDVATSATLLQLVLFLQQHNTEAVDAVPLSPPPQPRRRRRMC</sequence>
<evidence type="ECO:0000256" key="1">
    <source>
        <dbReference type="SAM" id="MobiDB-lite"/>
    </source>
</evidence>
<feature type="region of interest" description="Disordered" evidence="1">
    <location>
        <begin position="62"/>
        <end position="85"/>
    </location>
</feature>
<keyword evidence="2" id="KW-0732">Signal</keyword>
<gene>
    <name evidence="3" type="primary">cheL_0</name>
    <name evidence="3" type="ORF">CM83_12563</name>
    <name evidence="5" type="ORF">g.17709</name>
    <name evidence="4" type="ORF">g.17715</name>
</gene>
<dbReference type="EMBL" id="GDHC01000419">
    <property type="protein sequence ID" value="JAQ18210.1"/>
    <property type="molecule type" value="Transcribed_RNA"/>
</dbReference>
<proteinExistence type="predicted"/>
<evidence type="ECO:0000313" key="3">
    <source>
        <dbReference type="EMBL" id="JAG11898.1"/>
    </source>
</evidence>
<evidence type="ECO:0000256" key="2">
    <source>
        <dbReference type="SAM" id="SignalP"/>
    </source>
</evidence>
<dbReference type="EMBL" id="GDHC01002330">
    <property type="protein sequence ID" value="JAQ16299.1"/>
    <property type="molecule type" value="Transcribed_RNA"/>
</dbReference>
<reference evidence="3" key="1">
    <citation type="journal article" date="2014" name="PLoS ONE">
        <title>Transcriptome-Based Identification of ABC Transporters in the Western Tarnished Plant Bug Lygus hesperus.</title>
        <authorList>
            <person name="Hull J.J."/>
            <person name="Chaney K."/>
            <person name="Geib S.M."/>
            <person name="Fabrick J.A."/>
            <person name="Brent C.S."/>
            <person name="Walsh D."/>
            <person name="Lavine L.C."/>
        </authorList>
    </citation>
    <scope>NUCLEOTIDE SEQUENCE</scope>
</reference>
<evidence type="ECO:0000313" key="5">
    <source>
        <dbReference type="EMBL" id="JAQ18210.1"/>
    </source>
</evidence>
<accession>A0A0A9WZE0</accession>
<feature type="compositionally biased region" description="Polar residues" evidence="1">
    <location>
        <begin position="73"/>
        <end position="85"/>
    </location>
</feature>
<organism evidence="3">
    <name type="scientific">Lygus hesperus</name>
    <name type="common">Western plant bug</name>
    <dbReference type="NCBI Taxonomy" id="30085"/>
    <lineage>
        <taxon>Eukaryota</taxon>
        <taxon>Metazoa</taxon>
        <taxon>Ecdysozoa</taxon>
        <taxon>Arthropoda</taxon>
        <taxon>Hexapoda</taxon>
        <taxon>Insecta</taxon>
        <taxon>Pterygota</taxon>
        <taxon>Neoptera</taxon>
        <taxon>Paraneoptera</taxon>
        <taxon>Hemiptera</taxon>
        <taxon>Heteroptera</taxon>
        <taxon>Panheteroptera</taxon>
        <taxon>Cimicomorpha</taxon>
        <taxon>Miridae</taxon>
        <taxon>Mirini</taxon>
        <taxon>Lygus</taxon>
    </lineage>
</organism>
<reference evidence="3" key="2">
    <citation type="submission" date="2014-07" db="EMBL/GenBank/DDBJ databases">
        <authorList>
            <person name="Hull J."/>
        </authorList>
    </citation>
    <scope>NUCLEOTIDE SEQUENCE</scope>
</reference>
<protein>
    <submittedName>
        <fullName evidence="3">Chemotactic signal-response protein CheL</fullName>
    </submittedName>
</protein>
<feature type="chain" id="PRO_5007389526" evidence="2">
    <location>
        <begin position="21"/>
        <end position="152"/>
    </location>
</feature>